<protein>
    <recommendedName>
        <fullName evidence="3">DUF4926 domain-containing protein</fullName>
    </recommendedName>
</protein>
<sequence>MIREHDRVVLVIDASSEGLVAGDVGTVVHIYRDGEAYEVEFTTLEGKTAAVITVEAAQVRPVGRREITHAGELASR</sequence>
<accession>A0AA86MZY3</accession>
<dbReference type="AlphaFoldDB" id="A0AA86MZY3"/>
<dbReference type="Pfam" id="PF16277">
    <property type="entry name" value="DUF4926"/>
    <property type="match status" value="1"/>
</dbReference>
<keyword evidence="2" id="KW-1185">Reference proteome</keyword>
<dbReference type="KEGG" id="nti:DNFV4_02610"/>
<dbReference type="InterPro" id="IPR032568">
    <property type="entry name" value="DUF4926"/>
</dbReference>
<dbReference type="Proteomes" id="UP001179121">
    <property type="component" value="Chromosome"/>
</dbReference>
<evidence type="ECO:0008006" key="3">
    <source>
        <dbReference type="Google" id="ProtNLM"/>
    </source>
</evidence>
<evidence type="ECO:0000313" key="1">
    <source>
        <dbReference type="EMBL" id="CAI4032182.1"/>
    </source>
</evidence>
<gene>
    <name evidence="1" type="ORF">DNFV4_02610</name>
</gene>
<name>A0AA86MZY3_9BACT</name>
<proteinExistence type="predicted"/>
<evidence type="ECO:0000313" key="2">
    <source>
        <dbReference type="Proteomes" id="UP001179121"/>
    </source>
</evidence>
<organism evidence="1 2">
    <name type="scientific">Nitrospira tepida</name>
    <dbReference type="NCBI Taxonomy" id="2973512"/>
    <lineage>
        <taxon>Bacteria</taxon>
        <taxon>Pseudomonadati</taxon>
        <taxon>Nitrospirota</taxon>
        <taxon>Nitrospiria</taxon>
        <taxon>Nitrospirales</taxon>
        <taxon>Nitrospiraceae</taxon>
        <taxon>Nitrospira</taxon>
    </lineage>
</organism>
<reference evidence="1" key="1">
    <citation type="submission" date="2022-10" db="EMBL/GenBank/DDBJ databases">
        <authorList>
            <person name="Koch H."/>
        </authorList>
    </citation>
    <scope>NUCLEOTIDE SEQUENCE</scope>
    <source>
        <strain evidence="1">DNF</strain>
    </source>
</reference>
<dbReference type="EMBL" id="OX365700">
    <property type="protein sequence ID" value="CAI4032182.1"/>
    <property type="molecule type" value="Genomic_DNA"/>
</dbReference>
<dbReference type="RefSeq" id="WP_289268923.1">
    <property type="nucleotide sequence ID" value="NZ_OX365700.1"/>
</dbReference>